<gene>
    <name evidence="1" type="ORF">SAMN06264346_1042</name>
</gene>
<accession>A0ABY1NS90</accession>
<reference evidence="1 2" key="1">
    <citation type="submission" date="2017-05" db="EMBL/GenBank/DDBJ databases">
        <authorList>
            <person name="Varghese N."/>
            <person name="Submissions S."/>
        </authorList>
    </citation>
    <scope>NUCLEOTIDE SEQUENCE [LARGE SCALE GENOMIC DNA]</scope>
    <source>
        <strain evidence="1 2">DSM 28214</strain>
    </source>
</reference>
<proteinExistence type="predicted"/>
<name>A0ABY1NS90_9FLAO</name>
<comment type="caution">
    <text evidence="1">The sequence shown here is derived from an EMBL/GenBank/DDBJ whole genome shotgun (WGS) entry which is preliminary data.</text>
</comment>
<evidence type="ECO:0000313" key="2">
    <source>
        <dbReference type="Proteomes" id="UP001157960"/>
    </source>
</evidence>
<sequence>MMRTQMMQSVIRQIFRKSGRYICFVFIITSIFNFAQAVSVDSPSVQIHEGISSLDAGKTYHIQAAKDHEDHLQGTIVTGQEHIYIADGTSFYGLNEKSVNTLRKRKASVSPPQESMAKKEPVRKKAITNKPVVYTQLVTSLPEGNTQHHISLSCQAVCVAPGSSAHHFIWYQHNASIVQGKPYQYINQNYHYLFSAYPKNNRSGGGIRPPPFHG</sequence>
<keyword evidence="2" id="KW-1185">Reference proteome</keyword>
<organism evidence="1 2">
    <name type="scientific">Chryseobacterium profundimaris</name>
    <dbReference type="NCBI Taxonomy" id="1387275"/>
    <lineage>
        <taxon>Bacteria</taxon>
        <taxon>Pseudomonadati</taxon>
        <taxon>Bacteroidota</taxon>
        <taxon>Flavobacteriia</taxon>
        <taxon>Flavobacteriales</taxon>
        <taxon>Weeksellaceae</taxon>
        <taxon>Chryseobacterium group</taxon>
        <taxon>Chryseobacterium</taxon>
    </lineage>
</organism>
<dbReference type="Proteomes" id="UP001157960">
    <property type="component" value="Unassembled WGS sequence"/>
</dbReference>
<dbReference type="EMBL" id="FXTZ01000004">
    <property type="protein sequence ID" value="SMP16266.1"/>
    <property type="molecule type" value="Genomic_DNA"/>
</dbReference>
<protein>
    <recommendedName>
        <fullName evidence="3">Ig-like domain-containing protein</fullName>
    </recommendedName>
</protein>
<dbReference type="RefSeq" id="WP_283421726.1">
    <property type="nucleotide sequence ID" value="NZ_FXTZ01000004.1"/>
</dbReference>
<evidence type="ECO:0000313" key="1">
    <source>
        <dbReference type="EMBL" id="SMP16266.1"/>
    </source>
</evidence>
<evidence type="ECO:0008006" key="3">
    <source>
        <dbReference type="Google" id="ProtNLM"/>
    </source>
</evidence>